<feature type="region of interest" description="Disordered" evidence="1">
    <location>
        <begin position="607"/>
        <end position="805"/>
    </location>
</feature>
<dbReference type="InterPro" id="IPR051707">
    <property type="entry name" value="PI-Interact_SigTrans_Reg"/>
</dbReference>
<proteinExistence type="predicted"/>
<protein>
    <submittedName>
        <fullName evidence="4">Uncharacterized protein</fullName>
    </submittedName>
</protein>
<dbReference type="InterPro" id="IPR011992">
    <property type="entry name" value="EF-hand-dom_pair"/>
</dbReference>
<evidence type="ECO:0000313" key="4">
    <source>
        <dbReference type="EMBL" id="GMH74295.1"/>
    </source>
</evidence>
<comment type="caution">
    <text evidence="4">The sequence shown here is derived from an EMBL/GenBank/DDBJ whole genome shotgun (WGS) entry which is preliminary data.</text>
</comment>
<dbReference type="PANTHER" id="PTHR14336">
    <property type="entry name" value="TANDEM PH DOMAIN CONTAINING PROTEIN"/>
    <property type="match status" value="1"/>
</dbReference>
<name>A0A9W7AQR8_9STRA</name>
<reference evidence="5" key="1">
    <citation type="journal article" date="2023" name="Commun. Biol.">
        <title>Genome analysis of Parmales, the sister group of diatoms, reveals the evolutionary specialization of diatoms from phago-mixotrophs to photoautotrophs.</title>
        <authorList>
            <person name="Ban H."/>
            <person name="Sato S."/>
            <person name="Yoshikawa S."/>
            <person name="Yamada K."/>
            <person name="Nakamura Y."/>
            <person name="Ichinomiya M."/>
            <person name="Sato N."/>
            <person name="Blanc-Mathieu R."/>
            <person name="Endo H."/>
            <person name="Kuwata A."/>
            <person name="Ogata H."/>
        </authorList>
    </citation>
    <scope>NUCLEOTIDE SEQUENCE [LARGE SCALE GENOMIC DNA]</scope>
</reference>
<dbReference type="CDD" id="cd00821">
    <property type="entry name" value="PH"/>
    <property type="match status" value="1"/>
</dbReference>
<feature type="domain" description="PH" evidence="2">
    <location>
        <begin position="36"/>
        <end position="133"/>
    </location>
</feature>
<evidence type="ECO:0000259" key="3">
    <source>
        <dbReference type="PROSITE" id="PS50222"/>
    </source>
</evidence>
<organism evidence="4 5">
    <name type="scientific">Triparma laevis f. inornata</name>
    <dbReference type="NCBI Taxonomy" id="1714386"/>
    <lineage>
        <taxon>Eukaryota</taxon>
        <taxon>Sar</taxon>
        <taxon>Stramenopiles</taxon>
        <taxon>Ochrophyta</taxon>
        <taxon>Bolidophyceae</taxon>
        <taxon>Parmales</taxon>
        <taxon>Triparmaceae</taxon>
        <taxon>Triparma</taxon>
    </lineage>
</organism>
<feature type="domain" description="PH" evidence="2">
    <location>
        <begin position="441"/>
        <end position="542"/>
    </location>
</feature>
<dbReference type="GO" id="GO:0005509">
    <property type="term" value="F:calcium ion binding"/>
    <property type="evidence" value="ECO:0007669"/>
    <property type="project" value="InterPro"/>
</dbReference>
<dbReference type="InterPro" id="IPR001849">
    <property type="entry name" value="PH_domain"/>
</dbReference>
<dbReference type="Proteomes" id="UP001162640">
    <property type="component" value="Unassembled WGS sequence"/>
</dbReference>
<dbReference type="PROSITE" id="PS50222">
    <property type="entry name" value="EF_HAND_2"/>
    <property type="match status" value="1"/>
</dbReference>
<feature type="compositionally biased region" description="Acidic residues" evidence="1">
    <location>
        <begin position="723"/>
        <end position="737"/>
    </location>
</feature>
<feature type="compositionally biased region" description="Basic and acidic residues" evidence="1">
    <location>
        <begin position="676"/>
        <end position="722"/>
    </location>
</feature>
<evidence type="ECO:0000259" key="2">
    <source>
        <dbReference type="PROSITE" id="PS50003"/>
    </source>
</evidence>
<sequence length="902" mass="101854">MTPENPPDNNRSPVSLCFLMFSSAKEKKLAKGTVSGIQKSGYLTKSAKNGSGIWKQRYFVLTNNTLTYFSDHKKTDVAKGDVLLTEAATIEGFEEEGVKFGFKVSTQFVTMKMAAEHSEERKVWVNAIRVVIAELGNSMRGYLHKAGRFLEAKQVRKFFMLHNDCLTYHSDLYKTSIIQGLRMFSGKTTVETEGPKTLIMKTNLKDNKFWKLRAENEEERDKWVNAVREKVSKLGFMEVDYENTKVDDVSKESLHTGFLSARPKSGNVEWEDRFFVLTESELYQFEDDSSMAPEHVYVLSPNCSVFETKLQEHSFEFVTNSKVLHVQGENAEVTAGWIKKLREAINNSKAITNDPLLEAAKKQKAIFYDVIFETKKPLGLVLERSGNWALVKLANQDTTHVSIGSALTTVNGDEVILADYTKTIQRLTAWQPPLSLGFRLAPEKRGWLTKQGRGRKSKRKNWKPRYFVLAEGRLSYFSNDGKDAVLKGVIHLMGSAVSLVHRSETSQYFCFKVVSGITGIIMQGLTVDEMMEWASAIYHAISVANGGGYLLDVEKDRLKQLELEKNKGEQGGKAEVELLEKTQIEIATSKEAKDAAEQLEKARLEAEIAEKTGDDEAAKKARQLEEEQKRKVEEAKKREEEAVKSKKEAESVVEEINSELAQMELKKADSQAIIIDRSKSKLEEEVKKKENEVKKEEEVKVEETAAPTQEKEKEKEKEKEEEGGQDQDEEDDSDSSSEESSSPPPPPLAHDKSRRRSSVPIVPPPVPVAPPPEEDSDEEETKFTKKHIQTKDLKARTVTPGDPAPLLTPDELRTVFATVDHGVVKGQLNPMLFGTLIRSITNCKNLFDEMNMFSFFNTSGDGVIDVEEFLERCKRIGEERDGRCTVFYRGLVKYHQSQGFVL</sequence>
<dbReference type="AlphaFoldDB" id="A0A9W7AQR8"/>
<feature type="domain" description="PH" evidence="2">
    <location>
        <begin position="136"/>
        <end position="232"/>
    </location>
</feature>
<accession>A0A9W7AQR8</accession>
<feature type="domain" description="PH" evidence="2">
    <location>
        <begin position="252"/>
        <end position="346"/>
    </location>
</feature>
<feature type="domain" description="EF-hand" evidence="3">
    <location>
        <begin position="844"/>
        <end position="879"/>
    </location>
</feature>
<gene>
    <name evidence="4" type="ORF">TL16_g06426</name>
</gene>
<dbReference type="InterPro" id="IPR002048">
    <property type="entry name" value="EF_hand_dom"/>
</dbReference>
<dbReference type="PROSITE" id="PS50003">
    <property type="entry name" value="PH_DOMAIN"/>
    <property type="match status" value="4"/>
</dbReference>
<evidence type="ECO:0000313" key="5">
    <source>
        <dbReference type="Proteomes" id="UP001162640"/>
    </source>
</evidence>
<dbReference type="FunFam" id="2.30.29.30:FF:000286">
    <property type="entry name" value="PH-protein kinase domain containing protein"/>
    <property type="match status" value="1"/>
</dbReference>
<evidence type="ECO:0000256" key="1">
    <source>
        <dbReference type="SAM" id="MobiDB-lite"/>
    </source>
</evidence>
<dbReference type="SUPFAM" id="SSF47473">
    <property type="entry name" value="EF-hand"/>
    <property type="match status" value="1"/>
</dbReference>
<dbReference type="Pfam" id="PF00169">
    <property type="entry name" value="PH"/>
    <property type="match status" value="4"/>
</dbReference>
<dbReference type="SMART" id="SM00233">
    <property type="entry name" value="PH"/>
    <property type="match status" value="4"/>
</dbReference>
<dbReference type="SUPFAM" id="SSF50729">
    <property type="entry name" value="PH domain-like"/>
    <property type="match status" value="4"/>
</dbReference>
<dbReference type="EMBL" id="BLQM01000194">
    <property type="protein sequence ID" value="GMH74295.1"/>
    <property type="molecule type" value="Genomic_DNA"/>
</dbReference>
<feature type="compositionally biased region" description="Basic and acidic residues" evidence="1">
    <location>
        <begin position="607"/>
        <end position="650"/>
    </location>
</feature>
<dbReference type="PANTHER" id="PTHR14336:SF8">
    <property type="entry name" value="PROTEIN OPY1"/>
    <property type="match status" value="1"/>
</dbReference>
<feature type="compositionally biased region" description="Pro residues" evidence="1">
    <location>
        <begin position="761"/>
        <end position="771"/>
    </location>
</feature>
<dbReference type="InterPro" id="IPR011993">
    <property type="entry name" value="PH-like_dom_sf"/>
</dbReference>
<dbReference type="Gene3D" id="2.30.29.30">
    <property type="entry name" value="Pleckstrin-homology domain (PH domain)/Phosphotyrosine-binding domain (PTB)"/>
    <property type="match status" value="4"/>
</dbReference>